<feature type="compositionally biased region" description="Polar residues" evidence="4">
    <location>
        <begin position="1"/>
        <end position="16"/>
    </location>
</feature>
<comment type="caution">
    <text evidence="5">The sequence shown here is derived from an EMBL/GenBank/DDBJ whole genome shotgun (WGS) entry which is preliminary data.</text>
</comment>
<dbReference type="STRING" id="76936.BN2458_PEG1951"/>
<dbReference type="SUPFAM" id="SSF54060">
    <property type="entry name" value="His-Me finger endonucleases"/>
    <property type="match status" value="1"/>
</dbReference>
<organism evidence="5 6">
    <name type="scientific">Helicobacter typhlonius</name>
    <dbReference type="NCBI Taxonomy" id="76936"/>
    <lineage>
        <taxon>Bacteria</taxon>
        <taxon>Pseudomonadati</taxon>
        <taxon>Campylobacterota</taxon>
        <taxon>Epsilonproteobacteria</taxon>
        <taxon>Campylobacterales</taxon>
        <taxon>Helicobacteraceae</taxon>
        <taxon>Helicobacter</taxon>
    </lineage>
</organism>
<evidence type="ECO:0000313" key="6">
    <source>
        <dbReference type="Proteomes" id="UP000029925"/>
    </source>
</evidence>
<feature type="region of interest" description="Disordered" evidence="4">
    <location>
        <begin position="1"/>
        <end position="28"/>
    </location>
</feature>
<dbReference type="GO" id="GO:0016787">
    <property type="term" value="F:hydrolase activity"/>
    <property type="evidence" value="ECO:0007669"/>
    <property type="project" value="UniProtKB-KW"/>
</dbReference>
<protein>
    <submittedName>
        <fullName evidence="5">Deoxyribonuclease</fullName>
    </submittedName>
</protein>
<dbReference type="PANTHER" id="PTHR33607:SF2">
    <property type="entry name" value="ENDONUCLEASE-1"/>
    <property type="match status" value="1"/>
</dbReference>
<keyword evidence="2" id="KW-0540">Nuclease</keyword>
<reference evidence="5 6" key="1">
    <citation type="journal article" date="2014" name="Genome Announc.">
        <title>Draft genome sequences of eight enterohepatic helicobacter species isolated from both laboratory and wild rodents.</title>
        <authorList>
            <person name="Sheh A."/>
            <person name="Shen Z."/>
            <person name="Fox J.G."/>
        </authorList>
    </citation>
    <scope>NUCLEOTIDE SEQUENCE [LARGE SCALE GENOMIC DNA]</scope>
    <source>
        <strain evidence="5 6">MIT 98-6810</strain>
    </source>
</reference>
<keyword evidence="3" id="KW-0378">Hydrolase</keyword>
<evidence type="ECO:0000256" key="4">
    <source>
        <dbReference type="SAM" id="MobiDB-lite"/>
    </source>
</evidence>
<dbReference type="Proteomes" id="UP000029925">
    <property type="component" value="Unassembled WGS sequence"/>
</dbReference>
<dbReference type="PANTHER" id="PTHR33607">
    <property type="entry name" value="ENDONUCLEASE-1"/>
    <property type="match status" value="1"/>
</dbReference>
<evidence type="ECO:0000313" key="5">
    <source>
        <dbReference type="EMBL" id="TLD78836.1"/>
    </source>
</evidence>
<gene>
    <name evidence="5" type="ORF">LS75_003520</name>
</gene>
<keyword evidence="6" id="KW-1185">Reference proteome</keyword>
<dbReference type="AlphaFoldDB" id="A0A4U8RZZ6"/>
<comment type="similarity">
    <text evidence="1">Belongs to the EndA/NucM nuclease family.</text>
</comment>
<dbReference type="OrthoDB" id="9800417at2"/>
<dbReference type="InterPro" id="IPR044925">
    <property type="entry name" value="His-Me_finger_sf"/>
</dbReference>
<dbReference type="EMBL" id="JRPF02000003">
    <property type="protein sequence ID" value="TLD78836.1"/>
    <property type="molecule type" value="Genomic_DNA"/>
</dbReference>
<accession>A0A4U8RZZ6</accession>
<sequence>MDFNPHTLTLLPTQDYTPRRATTSKDKKNVRAKHIEFEHIMPAHRFGKDLQCWKNGGRKMCAKDKQFTQMESDKRNLVPAIGEINADRSNFEYADLDSKTSQKLGQYGKCAVYTDFKNKKFYPRESEKGIIARIYLYMSEHYGITLTEQEEALMRKWDKAHPPTAYEKYLLATQNP</sequence>
<dbReference type="GO" id="GO:0004518">
    <property type="term" value="F:nuclease activity"/>
    <property type="evidence" value="ECO:0007669"/>
    <property type="project" value="UniProtKB-KW"/>
</dbReference>
<evidence type="ECO:0000256" key="1">
    <source>
        <dbReference type="ARBA" id="ARBA00006429"/>
    </source>
</evidence>
<dbReference type="Pfam" id="PF04231">
    <property type="entry name" value="Endonuclease_1"/>
    <property type="match status" value="1"/>
</dbReference>
<proteinExistence type="inferred from homology"/>
<evidence type="ECO:0000256" key="3">
    <source>
        <dbReference type="ARBA" id="ARBA00022801"/>
    </source>
</evidence>
<dbReference type="InterPro" id="IPR007346">
    <property type="entry name" value="Endonuclease-I"/>
</dbReference>
<evidence type="ECO:0000256" key="2">
    <source>
        <dbReference type="ARBA" id="ARBA00022722"/>
    </source>
</evidence>
<name>A0A4U8RZZ6_9HELI</name>